<dbReference type="PROSITE" id="PS00061">
    <property type="entry name" value="ADH_SHORT"/>
    <property type="match status" value="1"/>
</dbReference>
<evidence type="ECO:0000256" key="6">
    <source>
        <dbReference type="ARBA" id="ARBA00055659"/>
    </source>
</evidence>
<evidence type="ECO:0000256" key="9">
    <source>
        <dbReference type="RuleBase" id="RU000363"/>
    </source>
</evidence>
<comment type="function">
    <text evidence="6">Catalyzes the oxidation of the hydroxyl group of serine to form 2-aminomalonate semialdehyde which is spontaneously converted into 2-aminoacetaldehyde and CO(2). Also acts on D-serine, L-glycerate, D-glycerate and 2-methyl-DL-serine. Does not act on O-methyl-DL-serine and L-threonine.</text>
</comment>
<evidence type="ECO:0000256" key="2">
    <source>
        <dbReference type="ARBA" id="ARBA00011881"/>
    </source>
</evidence>
<dbReference type="Proteomes" id="UP000545490">
    <property type="component" value="Unassembled WGS sequence"/>
</dbReference>
<gene>
    <name evidence="11" type="ORF">EFB14_24430</name>
    <name evidence="10" type="ORF">GGQ65_004446</name>
</gene>
<dbReference type="RefSeq" id="WP_126829194.1">
    <property type="nucleotide sequence ID" value="NZ_JACIDG010000012.1"/>
</dbReference>
<evidence type="ECO:0000256" key="8">
    <source>
        <dbReference type="ARBA" id="ARBA00067139"/>
    </source>
</evidence>
<dbReference type="FunFam" id="3.40.50.720:FF:000047">
    <property type="entry name" value="NADP-dependent L-serine/L-allo-threonine dehydrogenase"/>
    <property type="match status" value="1"/>
</dbReference>
<evidence type="ECO:0000313" key="13">
    <source>
        <dbReference type="Proteomes" id="UP000545490"/>
    </source>
</evidence>
<organism evidence="10 13">
    <name type="scientific">Rhizobium fabae</name>
    <dbReference type="NCBI Taxonomy" id="573179"/>
    <lineage>
        <taxon>Bacteria</taxon>
        <taxon>Pseudomonadati</taxon>
        <taxon>Pseudomonadota</taxon>
        <taxon>Alphaproteobacteria</taxon>
        <taxon>Hyphomicrobiales</taxon>
        <taxon>Rhizobiaceae</taxon>
        <taxon>Rhizobium/Agrobacterium group</taxon>
        <taxon>Rhizobium</taxon>
    </lineage>
</organism>
<dbReference type="EMBL" id="JACIDG010000012">
    <property type="protein sequence ID" value="MBB3917130.1"/>
    <property type="molecule type" value="Genomic_DNA"/>
</dbReference>
<name>A0A7W6BER0_9HYPH</name>
<comment type="subunit">
    <text evidence="2">Homotetramer.</text>
</comment>
<dbReference type="Pfam" id="PF00106">
    <property type="entry name" value="adh_short"/>
    <property type="match status" value="1"/>
</dbReference>
<protein>
    <recommendedName>
        <fullName evidence="8">Serine 3-dehydrogenase</fullName>
        <ecNumber evidence="7">1.1.1.276</ecNumber>
    </recommendedName>
</protein>
<evidence type="ECO:0000256" key="4">
    <source>
        <dbReference type="ARBA" id="ARBA00023002"/>
    </source>
</evidence>
<comment type="catalytic activity">
    <reaction evidence="5">
        <text>L-serine + NADP(+) = aminoacetaldehyde + CO2 + NADPH</text>
        <dbReference type="Rhea" id="RHEA:43620"/>
        <dbReference type="ChEBI" id="CHEBI:16526"/>
        <dbReference type="ChEBI" id="CHEBI:33384"/>
        <dbReference type="ChEBI" id="CHEBI:57783"/>
        <dbReference type="ChEBI" id="CHEBI:58213"/>
        <dbReference type="ChEBI" id="CHEBI:58349"/>
        <dbReference type="EC" id="1.1.1.276"/>
    </reaction>
</comment>
<dbReference type="InterPro" id="IPR020904">
    <property type="entry name" value="Sc_DH/Rdtase_CS"/>
</dbReference>
<dbReference type="GO" id="GO:0016020">
    <property type="term" value="C:membrane"/>
    <property type="evidence" value="ECO:0007669"/>
    <property type="project" value="TreeGrafter"/>
</dbReference>
<keyword evidence="4" id="KW-0560">Oxidoreductase</keyword>
<evidence type="ECO:0000313" key="12">
    <source>
        <dbReference type="Proteomes" id="UP000272004"/>
    </source>
</evidence>
<dbReference type="InterPro" id="IPR002347">
    <property type="entry name" value="SDR_fam"/>
</dbReference>
<dbReference type="GO" id="GO:0031132">
    <property type="term" value="F:serine 3-dehydrogenase activity"/>
    <property type="evidence" value="ECO:0007669"/>
    <property type="project" value="UniProtKB-EC"/>
</dbReference>
<dbReference type="Gene3D" id="3.40.50.720">
    <property type="entry name" value="NAD(P)-binding Rossmann-like Domain"/>
    <property type="match status" value="1"/>
</dbReference>
<dbReference type="AlphaFoldDB" id="A0A7W6BER0"/>
<proteinExistence type="inferred from homology"/>
<sequence length="247" mass="26452">MSNLKEKVTIVTGASSGIGAATAKRLAEKGARVVLAGRNEGRLAKIVEEITRSGGIASHHVADATDFESTKMLVAFARRTYGPVDILVNNAGLMLFSYWKNVAVGDWNKMIDTNLRGYLHAIAAVLPSMLERRSGRILNMSSIAGVHVGDAAGVYGATKFFIRGITESLRKEVGVGNGIQISMISPGVIDTGWADKVEDETARKIAGELNKQGIPPSSVADAVIYALDQPPEITINDIVVHPTRQDW</sequence>
<reference evidence="10 13" key="2">
    <citation type="submission" date="2020-08" db="EMBL/GenBank/DDBJ databases">
        <title>Genomic Encyclopedia of Type Strains, Phase IV (KMG-IV): sequencing the most valuable type-strain genomes for metagenomic binning, comparative biology and taxonomic classification.</title>
        <authorList>
            <person name="Goeker M."/>
        </authorList>
    </citation>
    <scope>NUCLEOTIDE SEQUENCE [LARGE SCALE GENOMIC DNA]</scope>
    <source>
        <strain evidence="10 13">DSM 19331</strain>
    </source>
</reference>
<evidence type="ECO:0000313" key="11">
    <source>
        <dbReference type="EMBL" id="RUM10384.1"/>
    </source>
</evidence>
<keyword evidence="12" id="KW-1185">Reference proteome</keyword>
<dbReference type="PANTHER" id="PTHR44196">
    <property type="entry name" value="DEHYDROGENASE/REDUCTASE SDR FAMILY MEMBER 7B"/>
    <property type="match status" value="1"/>
</dbReference>
<dbReference type="PANTHER" id="PTHR44196:SF1">
    <property type="entry name" value="DEHYDROGENASE_REDUCTASE SDR FAMILY MEMBER 7B"/>
    <property type="match status" value="1"/>
</dbReference>
<dbReference type="PRINTS" id="PR00080">
    <property type="entry name" value="SDRFAMILY"/>
</dbReference>
<dbReference type="InterPro" id="IPR036291">
    <property type="entry name" value="NAD(P)-bd_dom_sf"/>
</dbReference>
<evidence type="ECO:0000256" key="7">
    <source>
        <dbReference type="ARBA" id="ARBA00066862"/>
    </source>
</evidence>
<dbReference type="EMBL" id="RJJU01000013">
    <property type="protein sequence ID" value="RUM10384.1"/>
    <property type="molecule type" value="Genomic_DNA"/>
</dbReference>
<comment type="similarity">
    <text evidence="1 9">Belongs to the short-chain dehydrogenases/reductases (SDR) family.</text>
</comment>
<keyword evidence="3" id="KW-0521">NADP</keyword>
<dbReference type="Proteomes" id="UP000272004">
    <property type="component" value="Unassembled WGS sequence"/>
</dbReference>
<comment type="caution">
    <text evidence="10">The sequence shown here is derived from an EMBL/GenBank/DDBJ whole genome shotgun (WGS) entry which is preliminary data.</text>
</comment>
<dbReference type="EC" id="1.1.1.276" evidence="7"/>
<evidence type="ECO:0000256" key="1">
    <source>
        <dbReference type="ARBA" id="ARBA00006484"/>
    </source>
</evidence>
<dbReference type="SUPFAM" id="SSF51735">
    <property type="entry name" value="NAD(P)-binding Rossmann-fold domains"/>
    <property type="match status" value="1"/>
</dbReference>
<evidence type="ECO:0000256" key="5">
    <source>
        <dbReference type="ARBA" id="ARBA00052384"/>
    </source>
</evidence>
<evidence type="ECO:0000313" key="10">
    <source>
        <dbReference type="EMBL" id="MBB3917130.1"/>
    </source>
</evidence>
<accession>A0A7W6BER0</accession>
<evidence type="ECO:0000256" key="3">
    <source>
        <dbReference type="ARBA" id="ARBA00022857"/>
    </source>
</evidence>
<reference evidence="11 12" key="1">
    <citation type="submission" date="2018-11" db="EMBL/GenBank/DDBJ databases">
        <authorList>
            <person name="Huo Y."/>
        </authorList>
    </citation>
    <scope>NUCLEOTIDE SEQUENCE [LARGE SCALE GENOMIC DNA]</scope>
    <source>
        <strain evidence="11 12">CCBAU 33202</strain>
    </source>
</reference>
<dbReference type="PRINTS" id="PR00081">
    <property type="entry name" value="GDHRDH"/>
</dbReference>